<dbReference type="OrthoDB" id="379794at2759"/>
<dbReference type="PANTHER" id="PTHR13255">
    <property type="entry name" value="ATAXIN-10"/>
    <property type="match status" value="1"/>
</dbReference>
<dbReference type="Gene3D" id="1.25.10.10">
    <property type="entry name" value="Leucine-rich Repeat Variant"/>
    <property type="match status" value="2"/>
</dbReference>
<name>A0A2V3IEZ0_9FLOR</name>
<reference evidence="4 5" key="1">
    <citation type="journal article" date="2018" name="Mol. Biol. Evol.">
        <title>Analysis of the draft genome of the red seaweed Gracilariopsis chorda provides insights into genome size evolution in Rhodophyta.</title>
        <authorList>
            <person name="Lee J."/>
            <person name="Yang E.C."/>
            <person name="Graf L."/>
            <person name="Yang J.H."/>
            <person name="Qiu H."/>
            <person name="Zel Zion U."/>
            <person name="Chan C.X."/>
            <person name="Stephens T.G."/>
            <person name="Weber A.P.M."/>
            <person name="Boo G.H."/>
            <person name="Boo S.M."/>
            <person name="Kim K.M."/>
            <person name="Shin Y."/>
            <person name="Jung M."/>
            <person name="Lee S.J."/>
            <person name="Yim H.S."/>
            <person name="Lee J.H."/>
            <person name="Bhattacharya D."/>
            <person name="Yoon H.S."/>
        </authorList>
    </citation>
    <scope>NUCLEOTIDE SEQUENCE [LARGE SCALE GENOMIC DNA]</scope>
    <source>
        <strain evidence="4 5">SKKU-2015</strain>
        <tissue evidence="4">Whole body</tissue>
    </source>
</reference>
<gene>
    <name evidence="4" type="ORF">BWQ96_09636</name>
</gene>
<dbReference type="GO" id="GO:0005829">
    <property type="term" value="C:cytosol"/>
    <property type="evidence" value="ECO:0007669"/>
    <property type="project" value="TreeGrafter"/>
</dbReference>
<dbReference type="InterPro" id="IPR019156">
    <property type="entry name" value="Ataxin-10_domain"/>
</dbReference>
<keyword evidence="5" id="KW-1185">Reference proteome</keyword>
<comment type="caution">
    <text evidence="4">The sequence shown here is derived from an EMBL/GenBank/DDBJ whole genome shotgun (WGS) entry which is preliminary data.</text>
</comment>
<proteinExistence type="predicted"/>
<dbReference type="PANTHER" id="PTHR13255:SF0">
    <property type="entry name" value="ATAXIN-10"/>
    <property type="match status" value="1"/>
</dbReference>
<dbReference type="Pfam" id="PF09759">
    <property type="entry name" value="Atx10homo_assoc"/>
    <property type="match status" value="1"/>
</dbReference>
<dbReference type="InterPro" id="IPR016024">
    <property type="entry name" value="ARM-type_fold"/>
</dbReference>
<dbReference type="AlphaFoldDB" id="A0A2V3IEZ0"/>
<evidence type="ECO:0000259" key="3">
    <source>
        <dbReference type="Pfam" id="PF09759"/>
    </source>
</evidence>
<evidence type="ECO:0000313" key="5">
    <source>
        <dbReference type="Proteomes" id="UP000247409"/>
    </source>
</evidence>
<dbReference type="GO" id="GO:0051301">
    <property type="term" value="P:cell division"/>
    <property type="evidence" value="ECO:0007669"/>
    <property type="project" value="UniProtKB-KW"/>
</dbReference>
<evidence type="ECO:0000256" key="2">
    <source>
        <dbReference type="ARBA" id="ARBA00023306"/>
    </source>
</evidence>
<evidence type="ECO:0000256" key="1">
    <source>
        <dbReference type="ARBA" id="ARBA00022618"/>
    </source>
</evidence>
<accession>A0A2V3IEZ0</accession>
<dbReference type="SUPFAM" id="SSF48371">
    <property type="entry name" value="ARM repeat"/>
    <property type="match status" value="1"/>
</dbReference>
<keyword evidence="2" id="KW-0131">Cell cycle</keyword>
<protein>
    <submittedName>
        <fullName evidence="4">Ataxin-10</fullName>
    </submittedName>
</protein>
<dbReference type="Proteomes" id="UP000247409">
    <property type="component" value="Unassembled WGS sequence"/>
</dbReference>
<keyword evidence="1" id="KW-0132">Cell division</keyword>
<feature type="domain" description="Ataxin-10" evidence="3">
    <location>
        <begin position="417"/>
        <end position="517"/>
    </location>
</feature>
<dbReference type="InterPro" id="IPR051374">
    <property type="entry name" value="Ataxin-10/CTR86_families"/>
</dbReference>
<evidence type="ECO:0000313" key="4">
    <source>
        <dbReference type="EMBL" id="PXF40655.1"/>
    </source>
</evidence>
<sequence>MTSAVTSETPDFDTALSQLCSDEWAPSGTHVATRHSDHVLLALLPPSRTDAGRQTLGRAPNAIPHLACVLRDPLSFHERVGELAVRLLRNLCARSKPNQTTAAQCGVHILLLDCIAQRLESDDALAAGKKLMRLVSRLQSDHDPDASRMKKPFFGFAVEFLVNFVTANATNAEAVWQKAFPTLLEQLLQCDNHAAASAAAALVHNCIAVVPHRMADIVNIWQGDRGAHTSFTDVLLRQLQKESNENALDEDEQRFSWTFMIIRRLIGADMLCDCFTALRPSLEQICSSKSHTFSPSQITLLQVVEASVGKAAETVPNSSPLIEIPKGSLLFFAELLEAALLKREGDVLHVVSSAIGSIVILTDDSDVLEQLRVRAVKVAVHVLQALSSHAANGANGVAEGVEKPSFSVKGDAAVGLKGVMMRLIAICCDECKLAQDAVRKLMGIPVVLNALSYEQDTTKNPFLREWAVLAVRNLTCGNADNAKEISGYELMGLQNDTELLEKTGLEAFVDDSGRPRLRVRKRGS</sequence>
<dbReference type="InterPro" id="IPR011989">
    <property type="entry name" value="ARM-like"/>
</dbReference>
<organism evidence="4 5">
    <name type="scientific">Gracilariopsis chorda</name>
    <dbReference type="NCBI Taxonomy" id="448386"/>
    <lineage>
        <taxon>Eukaryota</taxon>
        <taxon>Rhodophyta</taxon>
        <taxon>Florideophyceae</taxon>
        <taxon>Rhodymeniophycidae</taxon>
        <taxon>Gracilariales</taxon>
        <taxon>Gracilariaceae</taxon>
        <taxon>Gracilariopsis</taxon>
    </lineage>
</organism>
<dbReference type="EMBL" id="NBIV01000272">
    <property type="protein sequence ID" value="PXF40655.1"/>
    <property type="molecule type" value="Genomic_DNA"/>
</dbReference>